<feature type="transmembrane region" description="Helical" evidence="1">
    <location>
        <begin position="12"/>
        <end position="33"/>
    </location>
</feature>
<evidence type="ECO:0000313" key="3">
    <source>
        <dbReference type="Proteomes" id="UP000277094"/>
    </source>
</evidence>
<sequence length="187" mass="20197">MVTEAEARRIRPMMSGIVALAVALVTAIGWYYIGRPDESQQPVQTVEWQPWVKAGKADHKLLMLAPSALPEGWRATSANYVSGVSPHWHLGMLTGTGKFVGVDEARDTVADMVETYVDANAVKGDDVEINGLRWQTWTDDGGDYALVQTFVGPDGNQENVVVVGSAADAQIRAFVASLNIAQVAKAR</sequence>
<dbReference type="RefSeq" id="WP_123232065.1">
    <property type="nucleotide sequence ID" value="NZ_RJSG01000001.1"/>
</dbReference>
<dbReference type="EMBL" id="RJSG01000001">
    <property type="protein sequence ID" value="RNL80858.1"/>
    <property type="molecule type" value="Genomic_DNA"/>
</dbReference>
<keyword evidence="1" id="KW-0472">Membrane</keyword>
<dbReference type="Pfam" id="PF14030">
    <property type="entry name" value="DUF4245"/>
    <property type="match status" value="1"/>
</dbReference>
<comment type="caution">
    <text evidence="2">The sequence shown here is derived from an EMBL/GenBank/DDBJ whole genome shotgun (WGS) entry which is preliminary data.</text>
</comment>
<proteinExistence type="predicted"/>
<evidence type="ECO:0000313" key="2">
    <source>
        <dbReference type="EMBL" id="RNL80858.1"/>
    </source>
</evidence>
<protein>
    <submittedName>
        <fullName evidence="2">DUF4245 family protein</fullName>
    </submittedName>
</protein>
<keyword evidence="1" id="KW-0812">Transmembrane</keyword>
<dbReference type="OrthoDB" id="3827115at2"/>
<organism evidence="2 3">
    <name type="scientific">Nocardioides marmorisolisilvae</name>
    <dbReference type="NCBI Taxonomy" id="1542737"/>
    <lineage>
        <taxon>Bacteria</taxon>
        <taxon>Bacillati</taxon>
        <taxon>Actinomycetota</taxon>
        <taxon>Actinomycetes</taxon>
        <taxon>Propionibacteriales</taxon>
        <taxon>Nocardioidaceae</taxon>
        <taxon>Nocardioides</taxon>
    </lineage>
</organism>
<dbReference type="InterPro" id="IPR025339">
    <property type="entry name" value="DUF4245"/>
</dbReference>
<name>A0A3N0DZ20_9ACTN</name>
<reference evidence="2 3" key="1">
    <citation type="submission" date="2018-11" db="EMBL/GenBank/DDBJ databases">
        <authorList>
            <person name="Li F."/>
        </authorList>
    </citation>
    <scope>NUCLEOTIDE SEQUENCE [LARGE SCALE GENOMIC DNA]</scope>
    <source>
        <strain evidence="2 3">KIS18-7</strain>
    </source>
</reference>
<keyword evidence="1" id="KW-1133">Transmembrane helix</keyword>
<dbReference type="AlphaFoldDB" id="A0A3N0DZ20"/>
<dbReference type="Proteomes" id="UP000277094">
    <property type="component" value="Unassembled WGS sequence"/>
</dbReference>
<evidence type="ECO:0000256" key="1">
    <source>
        <dbReference type="SAM" id="Phobius"/>
    </source>
</evidence>
<keyword evidence="3" id="KW-1185">Reference proteome</keyword>
<gene>
    <name evidence="2" type="ORF">EFL95_00260</name>
</gene>
<accession>A0A3N0DZ20</accession>